<protein>
    <submittedName>
        <fullName evidence="1">Uncharacterized protein</fullName>
    </submittedName>
</protein>
<evidence type="ECO:0000313" key="1">
    <source>
        <dbReference type="EMBL" id="KAK5863783.1"/>
    </source>
</evidence>
<reference evidence="1 2" key="2">
    <citation type="journal article" date="2023" name="Mol. Biol. Evol.">
        <title>Genomics of Secondarily Temperate Adaptation in the Only Non-Antarctic Icefish.</title>
        <authorList>
            <person name="Rivera-Colon A.G."/>
            <person name="Rayamajhi N."/>
            <person name="Minhas B.F."/>
            <person name="Madrigal G."/>
            <person name="Bilyk K.T."/>
            <person name="Yoon V."/>
            <person name="Hune M."/>
            <person name="Gregory S."/>
            <person name="Cheng C.H.C."/>
            <person name="Catchen J.M."/>
        </authorList>
    </citation>
    <scope>NUCLEOTIDE SEQUENCE [LARGE SCALE GENOMIC DNA]</scope>
    <source>
        <strain evidence="1">JMC-PN-2008</strain>
    </source>
</reference>
<proteinExistence type="predicted"/>
<comment type="caution">
    <text evidence="1">The sequence shown here is derived from an EMBL/GenBank/DDBJ whole genome shotgun (WGS) entry which is preliminary data.</text>
</comment>
<dbReference type="AlphaFoldDB" id="A0AAN8AQX9"/>
<name>A0AAN8AQX9_ELEMC</name>
<dbReference type="EMBL" id="JAUZQC010000011">
    <property type="protein sequence ID" value="KAK5863783.1"/>
    <property type="molecule type" value="Genomic_DNA"/>
</dbReference>
<organism evidence="1 2">
    <name type="scientific">Eleginops maclovinus</name>
    <name type="common">Patagonian blennie</name>
    <name type="synonym">Eleginus maclovinus</name>
    <dbReference type="NCBI Taxonomy" id="56733"/>
    <lineage>
        <taxon>Eukaryota</taxon>
        <taxon>Metazoa</taxon>
        <taxon>Chordata</taxon>
        <taxon>Craniata</taxon>
        <taxon>Vertebrata</taxon>
        <taxon>Euteleostomi</taxon>
        <taxon>Actinopterygii</taxon>
        <taxon>Neopterygii</taxon>
        <taxon>Teleostei</taxon>
        <taxon>Neoteleostei</taxon>
        <taxon>Acanthomorphata</taxon>
        <taxon>Eupercaria</taxon>
        <taxon>Perciformes</taxon>
        <taxon>Notothenioidei</taxon>
        <taxon>Eleginopidae</taxon>
        <taxon>Eleginops</taxon>
    </lineage>
</organism>
<sequence length="102" mass="11597">MQPSFFKYASEASYHIPIFGPFLLGYVLRHDVRAWRTRGPRWGGRDSEEGSRSLTSVCRLQQFAITRNHGPDVAGCPLLCNEGNPLQHREHGLKVLHKSESH</sequence>
<reference evidence="1 2" key="1">
    <citation type="journal article" date="2023" name="Genes (Basel)">
        <title>Chromosome-Level Genome Assembly and Circadian Gene Repertoire of the Patagonia Blennie Eleginops maclovinus-The Closest Ancestral Proxy of Antarctic Cryonotothenioids.</title>
        <authorList>
            <person name="Cheng C.C."/>
            <person name="Rivera-Colon A.G."/>
            <person name="Minhas B.F."/>
            <person name="Wilson L."/>
            <person name="Rayamajhi N."/>
            <person name="Vargas-Chacoff L."/>
            <person name="Catchen J.M."/>
        </authorList>
    </citation>
    <scope>NUCLEOTIDE SEQUENCE [LARGE SCALE GENOMIC DNA]</scope>
    <source>
        <strain evidence="1">JMC-PN-2008</strain>
    </source>
</reference>
<evidence type="ECO:0000313" key="2">
    <source>
        <dbReference type="Proteomes" id="UP001346869"/>
    </source>
</evidence>
<accession>A0AAN8AQX9</accession>
<gene>
    <name evidence="1" type="ORF">PBY51_000788</name>
</gene>
<keyword evidence="2" id="KW-1185">Reference proteome</keyword>
<dbReference type="Proteomes" id="UP001346869">
    <property type="component" value="Unassembled WGS sequence"/>
</dbReference>